<evidence type="ECO:0000313" key="4">
    <source>
        <dbReference type="EMBL" id="KAE9387716.1"/>
    </source>
</evidence>
<feature type="region of interest" description="Disordered" evidence="1">
    <location>
        <begin position="118"/>
        <end position="171"/>
    </location>
</feature>
<feature type="compositionally biased region" description="Low complexity" evidence="1">
    <location>
        <begin position="118"/>
        <end position="135"/>
    </location>
</feature>
<name>A0A6A4GQK8_9AGAR</name>
<keyword evidence="2" id="KW-0812">Transmembrane</keyword>
<dbReference type="Proteomes" id="UP000799118">
    <property type="component" value="Unassembled WGS sequence"/>
</dbReference>
<feature type="compositionally biased region" description="Polar residues" evidence="1">
    <location>
        <begin position="255"/>
        <end position="268"/>
    </location>
</feature>
<protein>
    <recommendedName>
        <fullName evidence="6">Mid2 domain-containing protein</fullName>
    </recommendedName>
</protein>
<evidence type="ECO:0008006" key="6">
    <source>
        <dbReference type="Google" id="ProtNLM"/>
    </source>
</evidence>
<feature type="transmembrane region" description="Helical" evidence="2">
    <location>
        <begin position="175"/>
        <end position="198"/>
    </location>
</feature>
<feature type="chain" id="PRO_5025410202" description="Mid2 domain-containing protein" evidence="3">
    <location>
        <begin position="19"/>
        <end position="361"/>
    </location>
</feature>
<feature type="region of interest" description="Disordered" evidence="1">
    <location>
        <begin position="254"/>
        <end position="277"/>
    </location>
</feature>
<feature type="compositionally biased region" description="Low complexity" evidence="1">
    <location>
        <begin position="145"/>
        <end position="159"/>
    </location>
</feature>
<dbReference type="CDD" id="cd12087">
    <property type="entry name" value="TM_EGFR-like"/>
    <property type="match status" value="1"/>
</dbReference>
<proteinExistence type="predicted"/>
<feature type="compositionally biased region" description="Polar residues" evidence="1">
    <location>
        <begin position="66"/>
        <end position="77"/>
    </location>
</feature>
<keyword evidence="2" id="KW-0472">Membrane</keyword>
<keyword evidence="2" id="KW-1133">Transmembrane helix</keyword>
<keyword evidence="5" id="KW-1185">Reference proteome</keyword>
<evidence type="ECO:0000313" key="5">
    <source>
        <dbReference type="Proteomes" id="UP000799118"/>
    </source>
</evidence>
<keyword evidence="3" id="KW-0732">Signal</keyword>
<gene>
    <name evidence="4" type="ORF">BT96DRAFT_475955</name>
</gene>
<dbReference type="OrthoDB" id="3061965at2759"/>
<feature type="region of interest" description="Disordered" evidence="1">
    <location>
        <begin position="59"/>
        <end position="80"/>
    </location>
</feature>
<evidence type="ECO:0000256" key="2">
    <source>
        <dbReference type="SAM" id="Phobius"/>
    </source>
</evidence>
<feature type="region of interest" description="Disordered" evidence="1">
    <location>
        <begin position="328"/>
        <end position="348"/>
    </location>
</feature>
<evidence type="ECO:0000256" key="3">
    <source>
        <dbReference type="SAM" id="SignalP"/>
    </source>
</evidence>
<evidence type="ECO:0000256" key="1">
    <source>
        <dbReference type="SAM" id="MobiDB-lite"/>
    </source>
</evidence>
<sequence length="361" mass="39203">MYYSIIFIFIAWLSVSDALSISFPPAGTPTAASDSQMITWTRDKSDPSDQFVLQHVKLDGEDGPSPKSTPVPINNSQGKGGTSPFMFNRAGLFQILAVDIQNEQTFFSTEVTVLPNPTSSLSPVPSFTSTVTSPTGMGEMSVNGSKTTTTQQASHSSTALPASDSTVPPPSPHTAAIIGGVVGSASFFLIVGALFLFLRCRHPRRNQAGDVLKDSTTVTVSPFPAGPPRDGVSLPVERKMRPSALINRVALIENISDSEQHPSSSLEQNPEDERHHRGVQIPRFGSRRKRSPVRVEVVTENHRNESTEIIPGPTPDMVIQPESSPIAYRHQDSGWRPSVARNERPEGLREVIELPPDYSEV</sequence>
<reference evidence="4" key="1">
    <citation type="journal article" date="2019" name="Environ. Microbiol.">
        <title>Fungal ecological strategies reflected in gene transcription - a case study of two litter decomposers.</title>
        <authorList>
            <person name="Barbi F."/>
            <person name="Kohler A."/>
            <person name="Barry K."/>
            <person name="Baskaran P."/>
            <person name="Daum C."/>
            <person name="Fauchery L."/>
            <person name="Ihrmark K."/>
            <person name="Kuo A."/>
            <person name="LaButti K."/>
            <person name="Lipzen A."/>
            <person name="Morin E."/>
            <person name="Grigoriev I.V."/>
            <person name="Henrissat B."/>
            <person name="Lindahl B."/>
            <person name="Martin F."/>
        </authorList>
    </citation>
    <scope>NUCLEOTIDE SEQUENCE</scope>
    <source>
        <strain evidence="4">JB14</strain>
    </source>
</reference>
<accession>A0A6A4GQK8</accession>
<feature type="signal peptide" evidence="3">
    <location>
        <begin position="1"/>
        <end position="18"/>
    </location>
</feature>
<dbReference type="EMBL" id="ML769784">
    <property type="protein sequence ID" value="KAE9387716.1"/>
    <property type="molecule type" value="Genomic_DNA"/>
</dbReference>
<organism evidence="4 5">
    <name type="scientific">Gymnopus androsaceus JB14</name>
    <dbReference type="NCBI Taxonomy" id="1447944"/>
    <lineage>
        <taxon>Eukaryota</taxon>
        <taxon>Fungi</taxon>
        <taxon>Dikarya</taxon>
        <taxon>Basidiomycota</taxon>
        <taxon>Agaricomycotina</taxon>
        <taxon>Agaricomycetes</taxon>
        <taxon>Agaricomycetidae</taxon>
        <taxon>Agaricales</taxon>
        <taxon>Marasmiineae</taxon>
        <taxon>Omphalotaceae</taxon>
        <taxon>Gymnopus</taxon>
    </lineage>
</organism>
<dbReference type="AlphaFoldDB" id="A0A6A4GQK8"/>